<dbReference type="Pfam" id="PF00126">
    <property type="entry name" value="HTH_1"/>
    <property type="match status" value="1"/>
</dbReference>
<dbReference type="Pfam" id="PF03466">
    <property type="entry name" value="LysR_substrate"/>
    <property type="match status" value="1"/>
</dbReference>
<feature type="domain" description="HTH lysR-type" evidence="5">
    <location>
        <begin position="5"/>
        <end position="62"/>
    </location>
</feature>
<keyword evidence="3" id="KW-0238">DNA-binding</keyword>
<evidence type="ECO:0000313" key="6">
    <source>
        <dbReference type="EMBL" id="CRP67593.1"/>
    </source>
</evidence>
<reference evidence="8" key="1">
    <citation type="submission" date="2015-06" db="EMBL/GenBank/DDBJ databases">
        <authorList>
            <person name="Radhakrishnan Rajesh"/>
            <person name="Underwood Anthony"/>
            <person name="Al-Shahib Ali"/>
        </authorList>
    </citation>
    <scope>NUCLEOTIDE SEQUENCE [LARGE SCALE GENOMIC DNA]</scope>
    <source>
        <strain evidence="8">P19_London_7_VIM_2_05_10</strain>
    </source>
</reference>
<dbReference type="GO" id="GO:0043565">
    <property type="term" value="F:sequence-specific DNA binding"/>
    <property type="evidence" value="ECO:0007669"/>
    <property type="project" value="TreeGrafter"/>
</dbReference>
<reference evidence="6" key="2">
    <citation type="submission" date="2015-06" db="EMBL/GenBank/DDBJ databases">
        <authorList>
            <person name="Radhakrishnan R."/>
            <person name="Underwood A."/>
            <person name="Al-Shahib A."/>
        </authorList>
    </citation>
    <scope>NUCLEOTIDE SEQUENCE</scope>
    <source>
        <strain evidence="6">P19_London_7_VIM_2_05_10</strain>
    </source>
</reference>
<dbReference type="GO" id="GO:0006351">
    <property type="term" value="P:DNA-templated transcription"/>
    <property type="evidence" value="ECO:0007669"/>
    <property type="project" value="TreeGrafter"/>
</dbReference>
<dbReference type="CDD" id="cd08474">
    <property type="entry name" value="PBP2_CrgA_like_5"/>
    <property type="match status" value="1"/>
</dbReference>
<dbReference type="PROSITE" id="PS50931">
    <property type="entry name" value="HTH_LYSR"/>
    <property type="match status" value="1"/>
</dbReference>
<evidence type="ECO:0000313" key="8">
    <source>
        <dbReference type="Proteomes" id="UP000045039"/>
    </source>
</evidence>
<dbReference type="Gene3D" id="3.40.190.290">
    <property type="match status" value="1"/>
</dbReference>
<evidence type="ECO:0000259" key="5">
    <source>
        <dbReference type="PROSITE" id="PS50931"/>
    </source>
</evidence>
<dbReference type="InterPro" id="IPR036390">
    <property type="entry name" value="WH_DNA-bd_sf"/>
</dbReference>
<dbReference type="Proteomes" id="UP000045039">
    <property type="component" value="Unassembled WGS sequence"/>
</dbReference>
<keyword evidence="2" id="KW-0805">Transcription regulation</keyword>
<organism evidence="6 8">
    <name type="scientific">Pseudomonas aeruginosa</name>
    <dbReference type="NCBI Taxonomy" id="287"/>
    <lineage>
        <taxon>Bacteria</taxon>
        <taxon>Pseudomonadati</taxon>
        <taxon>Pseudomonadota</taxon>
        <taxon>Gammaproteobacteria</taxon>
        <taxon>Pseudomonadales</taxon>
        <taxon>Pseudomonadaceae</taxon>
        <taxon>Pseudomonas</taxon>
    </lineage>
</organism>
<reference evidence="7 9" key="3">
    <citation type="submission" date="2019-11" db="EMBL/GenBank/DDBJ databases">
        <title>Genomes of ocular Pseudomonas aeruginosa isolates.</title>
        <authorList>
            <person name="Khan M."/>
            <person name="Rice S.A."/>
            <person name="Willcox M.D.P."/>
            <person name="Stapleton F."/>
        </authorList>
    </citation>
    <scope>NUCLEOTIDE SEQUENCE [LARGE SCALE GENOMIC DNA]</scope>
    <source>
        <strain evidence="7 9">PA221</strain>
    </source>
</reference>
<comment type="caution">
    <text evidence="6">The sequence shown here is derived from an EMBL/GenBank/DDBJ whole genome shotgun (WGS) entry which is preliminary data.</text>
</comment>
<dbReference type="InterPro" id="IPR005119">
    <property type="entry name" value="LysR_subst-bd"/>
</dbReference>
<evidence type="ECO:0000256" key="3">
    <source>
        <dbReference type="ARBA" id="ARBA00023125"/>
    </source>
</evidence>
<evidence type="ECO:0000313" key="9">
    <source>
        <dbReference type="Proteomes" id="UP000433532"/>
    </source>
</evidence>
<dbReference type="GO" id="GO:0003700">
    <property type="term" value="F:DNA-binding transcription factor activity"/>
    <property type="evidence" value="ECO:0007669"/>
    <property type="project" value="InterPro"/>
</dbReference>
<dbReference type="InterPro" id="IPR000847">
    <property type="entry name" value="LysR_HTH_N"/>
</dbReference>
<comment type="similarity">
    <text evidence="1">Belongs to the LysR transcriptional regulatory family.</text>
</comment>
<dbReference type="Gene3D" id="1.10.10.10">
    <property type="entry name" value="Winged helix-like DNA-binding domain superfamily/Winged helix DNA-binding domain"/>
    <property type="match status" value="1"/>
</dbReference>
<evidence type="ECO:0000256" key="4">
    <source>
        <dbReference type="ARBA" id="ARBA00023163"/>
    </source>
</evidence>
<gene>
    <name evidence="6" type="primary">dmlR_23</name>
    <name evidence="7" type="ORF">GNQ48_02895</name>
    <name evidence="6" type="ORF">PAERUG_P19_London_7_VIM_2_05_10_05203</name>
</gene>
<protein>
    <submittedName>
        <fullName evidence="6">HTH-type transcriptional regulator DmlR</fullName>
    </submittedName>
    <submittedName>
        <fullName evidence="7">LysR family transcriptional regulator</fullName>
    </submittedName>
</protein>
<evidence type="ECO:0000313" key="7">
    <source>
        <dbReference type="EMBL" id="MUI33939.1"/>
    </source>
</evidence>
<sequence length="302" mass="33632">MNRRDPLAGLHVFRQVADTGSFTRAAALLGVTPAAVSQAINQLEAELRLKLFHRTTRGVSLSEAGQRYHEQTEQPYRDLVRAREALGESLAEPSGQLRISALHLAKNLVIAPMLNEFVRRYPKVQLEIRYEDQLVDIVRERLDAGIRLADALQPGMVGVQLTAPLACLLVATPAYLAEHGTPASVADLDGHAAVRFRFPRSGRLHKWRLREDGRELEVDLPARFVSTDTEAIIEAARAGAGIAQAFIRERVAADLAAGRLVEVLPGSCLPLPPMWLYYLNRRHVPAKLRAFIELLREWRQPA</sequence>
<dbReference type="SUPFAM" id="SSF46785">
    <property type="entry name" value="Winged helix' DNA-binding domain"/>
    <property type="match status" value="1"/>
</dbReference>
<evidence type="ECO:0000256" key="1">
    <source>
        <dbReference type="ARBA" id="ARBA00009437"/>
    </source>
</evidence>
<dbReference type="RefSeq" id="WP_003109254.1">
    <property type="nucleotide sequence ID" value="NZ_BSBA01000003.1"/>
</dbReference>
<accession>A0A0F6RTV3</accession>
<dbReference type="EMBL" id="WOAD01000001">
    <property type="protein sequence ID" value="MUI33939.1"/>
    <property type="molecule type" value="Genomic_DNA"/>
</dbReference>
<keyword evidence="4" id="KW-0804">Transcription</keyword>
<dbReference type="PANTHER" id="PTHR30537">
    <property type="entry name" value="HTH-TYPE TRANSCRIPTIONAL REGULATOR"/>
    <property type="match status" value="1"/>
</dbReference>
<dbReference type="InterPro" id="IPR058163">
    <property type="entry name" value="LysR-type_TF_proteobact-type"/>
</dbReference>
<dbReference type="InterPro" id="IPR036388">
    <property type="entry name" value="WH-like_DNA-bd_sf"/>
</dbReference>
<dbReference type="PRINTS" id="PR00039">
    <property type="entry name" value="HTHLYSR"/>
</dbReference>
<dbReference type="AlphaFoldDB" id="A0A0F6RTV3"/>
<dbReference type="Proteomes" id="UP000433532">
    <property type="component" value="Unassembled WGS sequence"/>
</dbReference>
<dbReference type="FunFam" id="1.10.10.10:FF:000001">
    <property type="entry name" value="LysR family transcriptional regulator"/>
    <property type="match status" value="1"/>
</dbReference>
<name>A0A0F6RTV3_PSEAI</name>
<dbReference type="EMBL" id="CVVU01000235">
    <property type="protein sequence ID" value="CRP67593.1"/>
    <property type="molecule type" value="Genomic_DNA"/>
</dbReference>
<evidence type="ECO:0000256" key="2">
    <source>
        <dbReference type="ARBA" id="ARBA00023015"/>
    </source>
</evidence>
<dbReference type="PANTHER" id="PTHR30537:SF1">
    <property type="entry name" value="HTH-TYPE TRANSCRIPTIONAL REGULATOR PGRR"/>
    <property type="match status" value="1"/>
</dbReference>
<proteinExistence type="inferred from homology"/>
<dbReference type="SUPFAM" id="SSF53850">
    <property type="entry name" value="Periplasmic binding protein-like II"/>
    <property type="match status" value="1"/>
</dbReference>